<dbReference type="Proteomes" id="UP000759537">
    <property type="component" value="Unassembled WGS sequence"/>
</dbReference>
<dbReference type="OrthoDB" id="310895at2759"/>
<dbReference type="AlphaFoldDB" id="A0A9P5TAN8"/>
<dbReference type="InterPro" id="IPR016161">
    <property type="entry name" value="Ald_DH/histidinol_DH"/>
</dbReference>
<dbReference type="PANTHER" id="PTHR43353:SF6">
    <property type="entry name" value="CYTOPLASMIC ALDEHYDE DEHYDROGENASE (EUROFUNG)"/>
    <property type="match status" value="1"/>
</dbReference>
<dbReference type="GO" id="GO:0004777">
    <property type="term" value="F:succinate-semialdehyde dehydrogenase (NAD+) activity"/>
    <property type="evidence" value="ECO:0007669"/>
    <property type="project" value="TreeGrafter"/>
</dbReference>
<keyword evidence="6" id="KW-1185">Reference proteome</keyword>
<accession>A0A9P5TAN8</accession>
<keyword evidence="1 3" id="KW-0560">Oxidoreductase</keyword>
<evidence type="ECO:0000256" key="1">
    <source>
        <dbReference type="ARBA" id="ARBA00023002"/>
    </source>
</evidence>
<proteinExistence type="inferred from homology"/>
<dbReference type="Pfam" id="PF00171">
    <property type="entry name" value="Aldedh"/>
    <property type="match status" value="1"/>
</dbReference>
<dbReference type="InterPro" id="IPR016162">
    <property type="entry name" value="Ald_DH_N"/>
</dbReference>
<gene>
    <name evidence="5" type="ORF">DFH94DRAFT_732951</name>
</gene>
<dbReference type="PROSITE" id="PS00687">
    <property type="entry name" value="ALDEHYDE_DEHYDR_GLU"/>
    <property type="match status" value="1"/>
</dbReference>
<comment type="similarity">
    <text evidence="3">Belongs to the aldehyde dehydrogenase family.</text>
</comment>
<sequence>MVPQRDTNNRSTPKGVYDILPKRSAGIQPSNPRMVCKPDVPFAHLLINGEHLPANTGATFSVHSPYTGSLASAAAAASSEDCRAAIEAAHRAFPAWEATSYATRRDILLRAAATLQSEEWQKKAALAMRAELASPQAHIMFNLVAGPELLRSVATLVNELKGETLPSVVPGGQVFVQRRAQGVIYSVIPWNAHVPLIVSTVAIPLVCGNTVVVRPSEFCPYSSSLVVDALHEAGLPAGVLNFVPMSKDSIPRLTSEIIAHPAVRKITFTGSDRVGKIIAMEAAKHLKPCVFELGGKAPSVVLADADIEQASRAIVAGGFFFSGQSCVSTERVIVQRPVLEPLVSAIKQHLSTLTVGDPKNSDLSSLFTESHADGIIAMVKEAKEAGAEVLLGDMKKAGPALLKPHIILGVKPETRLWQQDSFGPVLALAVVDTIDEAVELANASDYSLAASLWTKDVYNAMNVAMRIRSGSVNINGSTLNIENELGLTGLGGSSGYGRVNVDSFTDKRTITLHPSQGSYPWGL</sequence>
<evidence type="ECO:0000313" key="6">
    <source>
        <dbReference type="Proteomes" id="UP000759537"/>
    </source>
</evidence>
<evidence type="ECO:0000256" key="3">
    <source>
        <dbReference type="RuleBase" id="RU003345"/>
    </source>
</evidence>
<dbReference type="InterPro" id="IPR016163">
    <property type="entry name" value="Ald_DH_C"/>
</dbReference>
<dbReference type="SUPFAM" id="SSF53720">
    <property type="entry name" value="ALDH-like"/>
    <property type="match status" value="1"/>
</dbReference>
<dbReference type="EMBL" id="WHVB01000006">
    <property type="protein sequence ID" value="KAF8481780.1"/>
    <property type="molecule type" value="Genomic_DNA"/>
</dbReference>
<organism evidence="5 6">
    <name type="scientific">Russula ochroleuca</name>
    <dbReference type="NCBI Taxonomy" id="152965"/>
    <lineage>
        <taxon>Eukaryota</taxon>
        <taxon>Fungi</taxon>
        <taxon>Dikarya</taxon>
        <taxon>Basidiomycota</taxon>
        <taxon>Agaricomycotina</taxon>
        <taxon>Agaricomycetes</taxon>
        <taxon>Russulales</taxon>
        <taxon>Russulaceae</taxon>
        <taxon>Russula</taxon>
    </lineage>
</organism>
<evidence type="ECO:0000256" key="2">
    <source>
        <dbReference type="PROSITE-ProRule" id="PRU10007"/>
    </source>
</evidence>
<reference evidence="5" key="1">
    <citation type="submission" date="2019-10" db="EMBL/GenBank/DDBJ databases">
        <authorList>
            <consortium name="DOE Joint Genome Institute"/>
            <person name="Kuo A."/>
            <person name="Miyauchi S."/>
            <person name="Kiss E."/>
            <person name="Drula E."/>
            <person name="Kohler A."/>
            <person name="Sanchez-Garcia M."/>
            <person name="Andreopoulos B."/>
            <person name="Barry K.W."/>
            <person name="Bonito G."/>
            <person name="Buee M."/>
            <person name="Carver A."/>
            <person name="Chen C."/>
            <person name="Cichocki N."/>
            <person name="Clum A."/>
            <person name="Culley D."/>
            <person name="Crous P.W."/>
            <person name="Fauchery L."/>
            <person name="Girlanda M."/>
            <person name="Hayes R."/>
            <person name="Keri Z."/>
            <person name="LaButti K."/>
            <person name="Lipzen A."/>
            <person name="Lombard V."/>
            <person name="Magnuson J."/>
            <person name="Maillard F."/>
            <person name="Morin E."/>
            <person name="Murat C."/>
            <person name="Nolan M."/>
            <person name="Ohm R."/>
            <person name="Pangilinan J."/>
            <person name="Pereira M."/>
            <person name="Perotto S."/>
            <person name="Peter M."/>
            <person name="Riley R."/>
            <person name="Sitrit Y."/>
            <person name="Stielow B."/>
            <person name="Szollosi G."/>
            <person name="Zifcakova L."/>
            <person name="Stursova M."/>
            <person name="Spatafora J.W."/>
            <person name="Tedersoo L."/>
            <person name="Vaario L.-M."/>
            <person name="Yamada A."/>
            <person name="Yan M."/>
            <person name="Wang P."/>
            <person name="Xu J."/>
            <person name="Bruns T."/>
            <person name="Baldrian P."/>
            <person name="Vilgalys R."/>
            <person name="Henrissat B."/>
            <person name="Grigoriev I.V."/>
            <person name="Hibbett D."/>
            <person name="Nagy L.G."/>
            <person name="Martin F.M."/>
        </authorList>
    </citation>
    <scope>NUCLEOTIDE SEQUENCE</scope>
    <source>
        <strain evidence="5">Prilba</strain>
    </source>
</reference>
<dbReference type="Gene3D" id="3.40.309.10">
    <property type="entry name" value="Aldehyde Dehydrogenase, Chain A, domain 2"/>
    <property type="match status" value="1"/>
</dbReference>
<protein>
    <submittedName>
        <fullName evidence="5">Aldehyde dehydrogenase</fullName>
    </submittedName>
</protein>
<comment type="caution">
    <text evidence="5">The sequence shown here is derived from an EMBL/GenBank/DDBJ whole genome shotgun (WGS) entry which is preliminary data.</text>
</comment>
<evidence type="ECO:0000259" key="4">
    <source>
        <dbReference type="Pfam" id="PF00171"/>
    </source>
</evidence>
<feature type="domain" description="Aldehyde dehydrogenase" evidence="4">
    <location>
        <begin position="56"/>
        <end position="504"/>
    </location>
</feature>
<dbReference type="GO" id="GO:0009450">
    <property type="term" value="P:gamma-aminobutyric acid catabolic process"/>
    <property type="evidence" value="ECO:0007669"/>
    <property type="project" value="TreeGrafter"/>
</dbReference>
<reference evidence="5" key="2">
    <citation type="journal article" date="2020" name="Nat. Commun.">
        <title>Large-scale genome sequencing of mycorrhizal fungi provides insights into the early evolution of symbiotic traits.</title>
        <authorList>
            <person name="Miyauchi S."/>
            <person name="Kiss E."/>
            <person name="Kuo A."/>
            <person name="Drula E."/>
            <person name="Kohler A."/>
            <person name="Sanchez-Garcia M."/>
            <person name="Morin E."/>
            <person name="Andreopoulos B."/>
            <person name="Barry K.W."/>
            <person name="Bonito G."/>
            <person name="Buee M."/>
            <person name="Carver A."/>
            <person name="Chen C."/>
            <person name="Cichocki N."/>
            <person name="Clum A."/>
            <person name="Culley D."/>
            <person name="Crous P.W."/>
            <person name="Fauchery L."/>
            <person name="Girlanda M."/>
            <person name="Hayes R.D."/>
            <person name="Keri Z."/>
            <person name="LaButti K."/>
            <person name="Lipzen A."/>
            <person name="Lombard V."/>
            <person name="Magnuson J."/>
            <person name="Maillard F."/>
            <person name="Murat C."/>
            <person name="Nolan M."/>
            <person name="Ohm R.A."/>
            <person name="Pangilinan J."/>
            <person name="Pereira M.F."/>
            <person name="Perotto S."/>
            <person name="Peter M."/>
            <person name="Pfister S."/>
            <person name="Riley R."/>
            <person name="Sitrit Y."/>
            <person name="Stielow J.B."/>
            <person name="Szollosi G."/>
            <person name="Zifcakova L."/>
            <person name="Stursova M."/>
            <person name="Spatafora J.W."/>
            <person name="Tedersoo L."/>
            <person name="Vaario L.M."/>
            <person name="Yamada A."/>
            <person name="Yan M."/>
            <person name="Wang P."/>
            <person name="Xu J."/>
            <person name="Bruns T."/>
            <person name="Baldrian P."/>
            <person name="Vilgalys R."/>
            <person name="Dunand C."/>
            <person name="Henrissat B."/>
            <person name="Grigoriev I.V."/>
            <person name="Hibbett D."/>
            <person name="Nagy L.G."/>
            <person name="Martin F.M."/>
        </authorList>
    </citation>
    <scope>NUCLEOTIDE SEQUENCE</scope>
    <source>
        <strain evidence="5">Prilba</strain>
    </source>
</reference>
<dbReference type="InterPro" id="IPR050740">
    <property type="entry name" value="Aldehyde_DH_Superfamily"/>
</dbReference>
<dbReference type="InterPro" id="IPR029510">
    <property type="entry name" value="Ald_DH_CS_GLU"/>
</dbReference>
<dbReference type="PANTHER" id="PTHR43353">
    <property type="entry name" value="SUCCINATE-SEMIALDEHYDE DEHYDROGENASE, MITOCHONDRIAL"/>
    <property type="match status" value="1"/>
</dbReference>
<dbReference type="InterPro" id="IPR015590">
    <property type="entry name" value="Aldehyde_DH_dom"/>
</dbReference>
<feature type="active site" evidence="2">
    <location>
        <position position="292"/>
    </location>
</feature>
<name>A0A9P5TAN8_9AGAM</name>
<dbReference type="Gene3D" id="3.40.605.10">
    <property type="entry name" value="Aldehyde Dehydrogenase, Chain A, domain 1"/>
    <property type="match status" value="1"/>
</dbReference>
<evidence type="ECO:0000313" key="5">
    <source>
        <dbReference type="EMBL" id="KAF8481780.1"/>
    </source>
</evidence>